<protein>
    <recommendedName>
        <fullName evidence="2">Aminoglycoside phosphotransferase domain-containing protein</fullName>
    </recommendedName>
</protein>
<feature type="compositionally biased region" description="Polar residues" evidence="1">
    <location>
        <begin position="97"/>
        <end position="109"/>
    </location>
</feature>
<dbReference type="EMBL" id="CP031386">
    <property type="protein sequence ID" value="QPG98432.1"/>
    <property type="molecule type" value="Genomic_DNA"/>
</dbReference>
<accession>A0A7S9KQV9</accession>
<dbReference type="InterPro" id="IPR011009">
    <property type="entry name" value="Kinase-like_dom_sf"/>
</dbReference>
<dbReference type="SUPFAM" id="SSF56112">
    <property type="entry name" value="Protein kinase-like (PK-like)"/>
    <property type="match status" value="1"/>
</dbReference>
<dbReference type="InterPro" id="IPR002575">
    <property type="entry name" value="Aminoglycoside_PTrfase"/>
</dbReference>
<feature type="domain" description="Aminoglycoside phosphotransferase" evidence="2">
    <location>
        <begin position="155"/>
        <end position="291"/>
    </location>
</feature>
<dbReference type="OrthoDB" id="4177236at2759"/>
<evidence type="ECO:0000313" key="4">
    <source>
        <dbReference type="Proteomes" id="UP000594364"/>
    </source>
</evidence>
<dbReference type="Pfam" id="PF01636">
    <property type="entry name" value="APH"/>
    <property type="match status" value="1"/>
</dbReference>
<evidence type="ECO:0000256" key="1">
    <source>
        <dbReference type="SAM" id="MobiDB-lite"/>
    </source>
</evidence>
<evidence type="ECO:0000313" key="3">
    <source>
        <dbReference type="EMBL" id="QPG98432.1"/>
    </source>
</evidence>
<sequence length="325" mass="37037">MSFVSPCTDGLVSLYGFHAHTLLSGISGIHFETIHRMSRNLSSQRKMAMNPERARMLEENADRPFEPSPTRLDAKTIRLTGANLLASKLDSDIENGSLGTTLSKPQQKPNDQKSRSIPRKRPHDGAVVKQKVKRSRHNDTRENWRVPPLFPPAHQKYQVARQLRKFVQKMQNTPSSADMMSRRGSVASGQFSLMLDKHLNSTYWAVRSKPSHEDFVAFLISSFYSTVPKPVTATLAYKLGVDARVVLTHGELCPRNIIVHQGKLVQVTGWDCAGWYPEWWDYVKFFEARTSDKNLDWYDYAKEIFAKEFHAELAAYQGVVRCQTP</sequence>
<keyword evidence="4" id="KW-1185">Reference proteome</keyword>
<gene>
    <name evidence="3" type="ORF">C2857_007603</name>
</gene>
<dbReference type="InterPro" id="IPR051678">
    <property type="entry name" value="AGP_Transferase"/>
</dbReference>
<reference evidence="3 4" key="1">
    <citation type="journal article" date="2018" name="PLoS Genet.">
        <title>Repeat elements organise 3D genome structure and mediate transcription in the filamentous fungus Epichloe festucae.</title>
        <authorList>
            <person name="Winter D.J."/>
            <person name="Ganley A.R.D."/>
            <person name="Young C.A."/>
            <person name="Liachko I."/>
            <person name="Schardl C.L."/>
            <person name="Dupont P.Y."/>
            <person name="Berry D."/>
            <person name="Ram A."/>
            <person name="Scott B."/>
            <person name="Cox M.P."/>
        </authorList>
    </citation>
    <scope>NUCLEOTIDE SEQUENCE [LARGE SCALE GENOMIC DNA]</scope>
    <source>
        <strain evidence="3 4">Fl1</strain>
    </source>
</reference>
<dbReference type="Proteomes" id="UP000594364">
    <property type="component" value="Chromosome 2"/>
</dbReference>
<evidence type="ECO:0000259" key="2">
    <source>
        <dbReference type="Pfam" id="PF01636"/>
    </source>
</evidence>
<dbReference type="Gene3D" id="3.90.1200.10">
    <property type="match status" value="1"/>
</dbReference>
<name>A0A7S9KQV9_EPIFF</name>
<organism evidence="3 4">
    <name type="scientific">Epichloe festucae (strain Fl1)</name>
    <dbReference type="NCBI Taxonomy" id="877507"/>
    <lineage>
        <taxon>Eukaryota</taxon>
        <taxon>Fungi</taxon>
        <taxon>Dikarya</taxon>
        <taxon>Ascomycota</taxon>
        <taxon>Pezizomycotina</taxon>
        <taxon>Sordariomycetes</taxon>
        <taxon>Hypocreomycetidae</taxon>
        <taxon>Hypocreales</taxon>
        <taxon>Clavicipitaceae</taxon>
        <taxon>Epichloe</taxon>
    </lineage>
</organism>
<dbReference type="PANTHER" id="PTHR21310">
    <property type="entry name" value="AMINOGLYCOSIDE PHOSPHOTRANSFERASE-RELATED-RELATED"/>
    <property type="match status" value="1"/>
</dbReference>
<feature type="region of interest" description="Disordered" evidence="1">
    <location>
        <begin position="93"/>
        <end position="150"/>
    </location>
</feature>
<proteinExistence type="predicted"/>
<dbReference type="PANTHER" id="PTHR21310:SF58">
    <property type="entry name" value="AMINOGLYCOSIDE PHOSPHOTRANSFERASE DOMAIN-CONTAINING PROTEIN"/>
    <property type="match status" value="1"/>
</dbReference>
<dbReference type="AlphaFoldDB" id="A0A7S9KQV9"/>